<dbReference type="PROSITE" id="PS01124">
    <property type="entry name" value="HTH_ARAC_FAMILY_2"/>
    <property type="match status" value="1"/>
</dbReference>
<dbReference type="SMART" id="SM00342">
    <property type="entry name" value="HTH_ARAC"/>
    <property type="match status" value="1"/>
</dbReference>
<accession>A0A9X4QUZ5</accession>
<dbReference type="Proteomes" id="UP001153404">
    <property type="component" value="Unassembled WGS sequence"/>
</dbReference>
<comment type="caution">
    <text evidence="5">The sequence shown here is derived from an EMBL/GenBank/DDBJ whole genome shotgun (WGS) entry which is preliminary data.</text>
</comment>
<dbReference type="SUPFAM" id="SSF51215">
    <property type="entry name" value="Regulatory protein AraC"/>
    <property type="match status" value="1"/>
</dbReference>
<dbReference type="InterPro" id="IPR003313">
    <property type="entry name" value="AraC-bd"/>
</dbReference>
<keyword evidence="6" id="KW-1185">Reference proteome</keyword>
<evidence type="ECO:0000256" key="3">
    <source>
        <dbReference type="ARBA" id="ARBA00023163"/>
    </source>
</evidence>
<dbReference type="InterPro" id="IPR037923">
    <property type="entry name" value="HTH-like"/>
</dbReference>
<dbReference type="InterPro" id="IPR018060">
    <property type="entry name" value="HTH_AraC"/>
</dbReference>
<sequence>MQNLADFIARHPIVPYIRQCDFAVRTPWHLAERRLLDYLLVYVQNGRCRFWVDGKAYLLEQGDFCLIQPNSTTVLEGLSNTVTPFAHFDLFYHPERENSFPTKAGQTVLTSYLHLLQPRLDELLGVSIPAKLQLRTASKFRDKFLQVVEHWQYRDPVMQLRAQSGMTELAIMLLEQHLADRPSLRTPQLTLNWITSYFSLHLDQNIGIEDMANRANLSPSRFNDVFKAQYGVTPHQYLLDMRIAHACDLLRNTDLSQEQIALYCGFADVHHFSKSFRRKLSMPPGRYRSEQKRIADEVSGQ</sequence>
<dbReference type="Pfam" id="PF12833">
    <property type="entry name" value="HTH_18"/>
    <property type="match status" value="1"/>
</dbReference>
<gene>
    <name evidence="5" type="ORF">OMP40_28195</name>
</gene>
<dbReference type="SUPFAM" id="SSF51182">
    <property type="entry name" value="RmlC-like cupins"/>
    <property type="match status" value="1"/>
</dbReference>
<dbReference type="Pfam" id="PF02311">
    <property type="entry name" value="AraC_binding"/>
    <property type="match status" value="1"/>
</dbReference>
<dbReference type="GO" id="GO:0043565">
    <property type="term" value="F:sequence-specific DNA binding"/>
    <property type="evidence" value="ECO:0007669"/>
    <property type="project" value="InterPro"/>
</dbReference>
<keyword evidence="2" id="KW-0238">DNA-binding</keyword>
<reference evidence="5" key="1">
    <citation type="submission" date="2022-10" db="EMBL/GenBank/DDBJ databases">
        <title>Comparative genomic analysis of Cohnella hashimotonis sp. nov., isolated from the International Space Station.</title>
        <authorList>
            <person name="Simpson A."/>
            <person name="Venkateswaran K."/>
        </authorList>
    </citation>
    <scope>NUCLEOTIDE SEQUENCE</scope>
    <source>
        <strain evidence="5">DSM 28161</strain>
    </source>
</reference>
<keyword evidence="3" id="KW-0804">Transcription</keyword>
<evidence type="ECO:0000313" key="6">
    <source>
        <dbReference type="Proteomes" id="UP001153404"/>
    </source>
</evidence>
<dbReference type="InterPro" id="IPR009057">
    <property type="entry name" value="Homeodomain-like_sf"/>
</dbReference>
<evidence type="ECO:0000259" key="4">
    <source>
        <dbReference type="PROSITE" id="PS01124"/>
    </source>
</evidence>
<dbReference type="Gene3D" id="1.10.10.60">
    <property type="entry name" value="Homeodomain-like"/>
    <property type="match status" value="2"/>
</dbReference>
<evidence type="ECO:0000313" key="5">
    <source>
        <dbReference type="EMBL" id="MDG0812771.1"/>
    </source>
</evidence>
<evidence type="ECO:0000256" key="2">
    <source>
        <dbReference type="ARBA" id="ARBA00023125"/>
    </source>
</evidence>
<dbReference type="AlphaFoldDB" id="A0A9X4QUZ5"/>
<dbReference type="GO" id="GO:0003700">
    <property type="term" value="F:DNA-binding transcription factor activity"/>
    <property type="evidence" value="ECO:0007669"/>
    <property type="project" value="InterPro"/>
</dbReference>
<organism evidence="5 6">
    <name type="scientific">Cohnella rhizosphaerae</name>
    <dbReference type="NCBI Taxonomy" id="1457232"/>
    <lineage>
        <taxon>Bacteria</taxon>
        <taxon>Bacillati</taxon>
        <taxon>Bacillota</taxon>
        <taxon>Bacilli</taxon>
        <taxon>Bacillales</taxon>
        <taxon>Paenibacillaceae</taxon>
        <taxon>Cohnella</taxon>
    </lineage>
</organism>
<dbReference type="InterPro" id="IPR011051">
    <property type="entry name" value="RmlC_Cupin_sf"/>
</dbReference>
<keyword evidence="1" id="KW-0805">Transcription regulation</keyword>
<dbReference type="Gene3D" id="2.60.120.10">
    <property type="entry name" value="Jelly Rolls"/>
    <property type="match status" value="1"/>
</dbReference>
<dbReference type="PANTHER" id="PTHR46796">
    <property type="entry name" value="HTH-TYPE TRANSCRIPTIONAL ACTIVATOR RHAS-RELATED"/>
    <property type="match status" value="1"/>
</dbReference>
<name>A0A9X4QUZ5_9BACL</name>
<dbReference type="PANTHER" id="PTHR46796:SF6">
    <property type="entry name" value="ARAC SUBFAMILY"/>
    <property type="match status" value="1"/>
</dbReference>
<proteinExistence type="predicted"/>
<dbReference type="InterPro" id="IPR014710">
    <property type="entry name" value="RmlC-like_jellyroll"/>
</dbReference>
<dbReference type="RefSeq" id="WP_277536267.1">
    <property type="nucleotide sequence ID" value="NZ_JAPDIA010000008.1"/>
</dbReference>
<dbReference type="InterPro" id="IPR050204">
    <property type="entry name" value="AraC_XylS_family_regulators"/>
</dbReference>
<dbReference type="SUPFAM" id="SSF46689">
    <property type="entry name" value="Homeodomain-like"/>
    <property type="match status" value="2"/>
</dbReference>
<protein>
    <submittedName>
        <fullName evidence="5">AraC family transcriptional regulator</fullName>
    </submittedName>
</protein>
<feature type="domain" description="HTH araC/xylS-type" evidence="4">
    <location>
        <begin position="192"/>
        <end position="290"/>
    </location>
</feature>
<dbReference type="EMBL" id="JAPDIA010000008">
    <property type="protein sequence ID" value="MDG0812771.1"/>
    <property type="molecule type" value="Genomic_DNA"/>
</dbReference>
<evidence type="ECO:0000256" key="1">
    <source>
        <dbReference type="ARBA" id="ARBA00023015"/>
    </source>
</evidence>